<dbReference type="PANTHER" id="PTHR32194:SF10">
    <property type="entry name" value="PROTEASOME SUBUNIT BETA TYPE-3"/>
    <property type="match status" value="1"/>
</dbReference>
<evidence type="ECO:0000256" key="4">
    <source>
        <dbReference type="RuleBase" id="RU004203"/>
    </source>
</evidence>
<gene>
    <name evidence="5" type="ORF">PLBR_LOCUS2084</name>
</gene>
<comment type="similarity">
    <text evidence="4">Belongs to the peptidase T1B family.</text>
</comment>
<protein>
    <recommendedName>
        <fullName evidence="4">Proteasome subunit beta</fullName>
    </recommendedName>
</protein>
<evidence type="ECO:0000256" key="2">
    <source>
        <dbReference type="ARBA" id="ARBA00022942"/>
    </source>
</evidence>
<dbReference type="InterPro" id="IPR033811">
    <property type="entry name" value="Proteasome_beta_3"/>
</dbReference>
<dbReference type="InterPro" id="IPR016050">
    <property type="entry name" value="Proteasome_bsu_CS"/>
</dbReference>
<dbReference type="GO" id="GO:0043161">
    <property type="term" value="P:proteasome-mediated ubiquitin-dependent protein catabolic process"/>
    <property type="evidence" value="ECO:0007669"/>
    <property type="project" value="InterPro"/>
</dbReference>
<reference evidence="5 6" key="1">
    <citation type="submission" date="2018-03" db="EMBL/GenBank/DDBJ databases">
        <authorList>
            <person name="Fogelqvist J."/>
        </authorList>
    </citation>
    <scope>NUCLEOTIDE SEQUENCE [LARGE SCALE GENOMIC DNA]</scope>
</reference>
<dbReference type="InterPro" id="IPR001353">
    <property type="entry name" value="Proteasome_sua/b"/>
</dbReference>
<sequence>MSILEYNGSAIVAMVGKDCVAIASDTRYGVQAQTVATDMEKIFKMHDRLYVGLSGLATDMQTVRNTLQFQLKLYKLREEREIEPHVFANLVSTMLYSKRFGPYFVEPVVAGIDKKGKPFICAMDLIGAPVFAEDFVVSGTASEELYGTCESLYTPNLGPEELFETVSQALLAAVDRDCLSGWGATVHIITKDGVTSRKLKCRQD</sequence>
<comment type="subunit">
    <text evidence="4">Component of the proteasome complex.</text>
</comment>
<name>A0A3P3Y3V5_PLABS</name>
<dbReference type="GO" id="GO:0019774">
    <property type="term" value="C:proteasome core complex, beta-subunit complex"/>
    <property type="evidence" value="ECO:0007669"/>
    <property type="project" value="InterPro"/>
</dbReference>
<dbReference type="CDD" id="cd03759">
    <property type="entry name" value="proteasome_beta_type_3"/>
    <property type="match status" value="1"/>
</dbReference>
<dbReference type="GO" id="GO:0005737">
    <property type="term" value="C:cytoplasm"/>
    <property type="evidence" value="ECO:0007669"/>
    <property type="project" value="UniProtKB-SubCell"/>
</dbReference>
<evidence type="ECO:0000256" key="3">
    <source>
        <dbReference type="ARBA" id="ARBA00023242"/>
    </source>
</evidence>
<dbReference type="Proteomes" id="UP000290189">
    <property type="component" value="Unassembled WGS sequence"/>
</dbReference>
<geneLocation type="mitochondrion" evidence="5"/>
<keyword evidence="3 4" id="KW-0539">Nucleus</keyword>
<accession>A0A3P3Y3V5</accession>
<dbReference type="FunFam" id="3.60.20.10:FF:000003">
    <property type="entry name" value="Proteasome subunit beta type-3"/>
    <property type="match status" value="1"/>
</dbReference>
<dbReference type="PROSITE" id="PS51476">
    <property type="entry name" value="PROTEASOME_BETA_2"/>
    <property type="match status" value="1"/>
</dbReference>
<dbReference type="InterPro" id="IPR029055">
    <property type="entry name" value="Ntn_hydrolases_N"/>
</dbReference>
<keyword evidence="5" id="KW-0496">Mitochondrion</keyword>
<dbReference type="EMBL" id="OVEO01000003">
    <property type="protein sequence ID" value="SPQ94869.1"/>
    <property type="molecule type" value="Genomic_DNA"/>
</dbReference>
<dbReference type="SUPFAM" id="SSF56235">
    <property type="entry name" value="N-terminal nucleophile aminohydrolases (Ntn hydrolases)"/>
    <property type="match status" value="1"/>
</dbReference>
<keyword evidence="1 4" id="KW-0963">Cytoplasm</keyword>
<organism evidence="5 6">
    <name type="scientific">Plasmodiophora brassicae</name>
    <name type="common">Clubroot disease agent</name>
    <dbReference type="NCBI Taxonomy" id="37360"/>
    <lineage>
        <taxon>Eukaryota</taxon>
        <taxon>Sar</taxon>
        <taxon>Rhizaria</taxon>
        <taxon>Endomyxa</taxon>
        <taxon>Phytomyxea</taxon>
        <taxon>Plasmodiophorida</taxon>
        <taxon>Plasmodiophoridae</taxon>
        <taxon>Plasmodiophora</taxon>
    </lineage>
</organism>
<dbReference type="InterPro" id="IPR023333">
    <property type="entry name" value="Proteasome_suB-type"/>
</dbReference>
<comment type="function">
    <text evidence="4">Component of the proteasome, a multicatalytic proteinase complex which is characterized by its ability to cleave peptides with Arg, Phe, Tyr, Leu, and Glu adjacent to the leaving group at neutral or slightly basic pH. The proteasome has an ATP-dependent proteolytic activity.</text>
</comment>
<evidence type="ECO:0000256" key="1">
    <source>
        <dbReference type="ARBA" id="ARBA00022490"/>
    </source>
</evidence>
<dbReference type="GO" id="GO:0005634">
    <property type="term" value="C:nucleus"/>
    <property type="evidence" value="ECO:0007669"/>
    <property type="project" value="UniProtKB-SubCell"/>
</dbReference>
<evidence type="ECO:0000313" key="5">
    <source>
        <dbReference type="EMBL" id="SPQ94869.1"/>
    </source>
</evidence>
<dbReference type="PANTHER" id="PTHR32194">
    <property type="entry name" value="METALLOPROTEASE TLDD"/>
    <property type="match status" value="1"/>
</dbReference>
<dbReference type="PROSITE" id="PS00854">
    <property type="entry name" value="PROTEASOME_BETA_1"/>
    <property type="match status" value="1"/>
</dbReference>
<dbReference type="Gene3D" id="3.60.20.10">
    <property type="entry name" value="Glutamine Phosphoribosylpyrophosphate, subunit 1, domain 1"/>
    <property type="match status" value="1"/>
</dbReference>
<dbReference type="AlphaFoldDB" id="A0A3P3Y3V5"/>
<dbReference type="Pfam" id="PF00227">
    <property type="entry name" value="Proteasome"/>
    <property type="match status" value="1"/>
</dbReference>
<keyword evidence="2 4" id="KW-0647">Proteasome</keyword>
<proteinExistence type="inferred from homology"/>
<comment type="subcellular location">
    <subcellularLocation>
        <location evidence="4">Cytoplasm</location>
    </subcellularLocation>
    <subcellularLocation>
        <location evidence="4">Nucleus</location>
    </subcellularLocation>
</comment>
<evidence type="ECO:0000313" key="6">
    <source>
        <dbReference type="Proteomes" id="UP000290189"/>
    </source>
</evidence>